<dbReference type="EMBL" id="CAXAQS010000024">
    <property type="protein sequence ID" value="CAK9249679.1"/>
    <property type="molecule type" value="Genomic_DNA"/>
</dbReference>
<comment type="caution">
    <text evidence="1">The sequence shown here is derived from an EMBL/GenBank/DDBJ whole genome shotgun (WGS) entry which is preliminary data.</text>
</comment>
<name>A0ABP0V5I3_9BRYO</name>
<accession>A0ABP0V5I3</accession>
<protein>
    <submittedName>
        <fullName evidence="1">Uncharacterized protein</fullName>
    </submittedName>
</protein>
<proteinExistence type="predicted"/>
<sequence>MQGMALDIKKDFDKGVANLAAVTHARVVEMASEELHSSRKSFMDNLSFEEVAAGVWVVAVDEKGLWVEEGIEPNFDMKPGLLKGKPYRVIPFDHGKAPSQLNGYAQNLVSQIRANLKKEGVNFKKIEKNANGAPLTGKLHTFPKKDASPAELKKWGGDIKGVNIYQTLTKTGNVRRDIMTFRTVSSGPASEGDIIVREAILLGIEDMKKNPWLLDHMLSDLVRNHYFKDKYGEAQVEACKEWFRNAQIDVYMRARDDKDRLPCVTIQMGPSNEKPEMKTMADQSTEKACLLPNKIGKPIGYIVKPFTPGGYDDSTGLVEVPETVDISLVNPGMVLVNPSSGEGYLIQGVVEGSIQIEAGLEIAASQFGVVPQYQYYVARVEHTFFDETYMIGCHAHGDPQNVLFLWSIVKYSILRYRESLLEANGFAESTISSAGPDFDDSFTTQGGEKAWVRFMTLNGQTENSWIKAPHRVIESVALRKKTSGGYIGGISIISNTDPVIIDKEDESWYTDTEAELDAATTTKKKC</sequence>
<evidence type="ECO:0000313" key="1">
    <source>
        <dbReference type="EMBL" id="CAK9249679.1"/>
    </source>
</evidence>
<reference evidence="1" key="1">
    <citation type="submission" date="2024-02" db="EMBL/GenBank/DDBJ databases">
        <authorList>
            <consortium name="ELIXIR-Norway"/>
            <consortium name="Elixir Norway"/>
        </authorList>
    </citation>
    <scope>NUCLEOTIDE SEQUENCE</scope>
</reference>
<dbReference type="Proteomes" id="UP001497444">
    <property type="component" value="Unassembled WGS sequence"/>
</dbReference>
<keyword evidence="2" id="KW-1185">Reference proteome</keyword>
<organism evidence="1 2">
    <name type="scientific">Sphagnum jensenii</name>
    <dbReference type="NCBI Taxonomy" id="128206"/>
    <lineage>
        <taxon>Eukaryota</taxon>
        <taxon>Viridiplantae</taxon>
        <taxon>Streptophyta</taxon>
        <taxon>Embryophyta</taxon>
        <taxon>Bryophyta</taxon>
        <taxon>Sphagnophytina</taxon>
        <taxon>Sphagnopsida</taxon>
        <taxon>Sphagnales</taxon>
        <taxon>Sphagnaceae</taxon>
        <taxon>Sphagnum</taxon>
    </lineage>
</organism>
<gene>
    <name evidence="1" type="ORF">CSSPJE1EN1_LOCUS25057</name>
</gene>
<evidence type="ECO:0000313" key="2">
    <source>
        <dbReference type="Proteomes" id="UP001497444"/>
    </source>
</evidence>